<name>U5L6R7_9BACI</name>
<dbReference type="STRING" id="1367477.N288_01800"/>
<evidence type="ECO:0000256" key="1">
    <source>
        <dbReference type="SAM" id="MobiDB-lite"/>
    </source>
</evidence>
<gene>
    <name evidence="2" type="ORF">N288_01800</name>
</gene>
<organism evidence="2 3">
    <name type="scientific">Bacillus infantis NRRL B-14911</name>
    <dbReference type="NCBI Taxonomy" id="1367477"/>
    <lineage>
        <taxon>Bacteria</taxon>
        <taxon>Bacillati</taxon>
        <taxon>Bacillota</taxon>
        <taxon>Bacilli</taxon>
        <taxon>Bacillales</taxon>
        <taxon>Bacillaceae</taxon>
        <taxon>Bacillus</taxon>
    </lineage>
</organism>
<dbReference type="Proteomes" id="UP000017805">
    <property type="component" value="Chromosome"/>
</dbReference>
<keyword evidence="3" id="KW-1185">Reference proteome</keyword>
<feature type="region of interest" description="Disordered" evidence="1">
    <location>
        <begin position="1"/>
        <end position="28"/>
    </location>
</feature>
<reference evidence="2 3" key="1">
    <citation type="submission" date="2013-07" db="EMBL/GenBank/DDBJ databases">
        <title>Complete genome sequence of Bacillus infantis NRRL B-14911 that has potential to induce cardiac disease by antigenic mimicry.</title>
        <authorList>
            <person name="Massilamany C."/>
            <person name="Smith T.P.L."/>
            <person name="Loy J.D."/>
            <person name="Barletta R."/>
            <person name="Reddy J."/>
        </authorList>
    </citation>
    <scope>NUCLEOTIDE SEQUENCE [LARGE SCALE GENOMIC DNA]</scope>
    <source>
        <strain evidence="2 3">NRRL B-14911</strain>
    </source>
</reference>
<dbReference type="HOGENOM" id="CLU_2217730_0_0_9"/>
<dbReference type="KEGG" id="bif:N288_01800"/>
<accession>U5L6R7</accession>
<protein>
    <submittedName>
        <fullName evidence="2">Uncharacterized protein</fullName>
    </submittedName>
</protein>
<dbReference type="AlphaFoldDB" id="U5L6R7"/>
<evidence type="ECO:0000313" key="2">
    <source>
        <dbReference type="EMBL" id="AGX02327.1"/>
    </source>
</evidence>
<sequence>MLIPRSAQREEAQRRPAESEVPGTEMNRPHMNAIPFVLFLSEVSWMNIAELRPKKRSDLRIRAGTWFYTWKRYGRWLAEAALPYPVFRHQTPLLRKLKDVDMAYQL</sequence>
<proteinExistence type="predicted"/>
<dbReference type="EMBL" id="CP006643">
    <property type="protein sequence ID" value="AGX02327.1"/>
    <property type="molecule type" value="Genomic_DNA"/>
</dbReference>
<feature type="compositionally biased region" description="Basic and acidic residues" evidence="1">
    <location>
        <begin position="7"/>
        <end position="18"/>
    </location>
</feature>
<dbReference type="PATRIC" id="fig|1367477.3.peg.304"/>
<evidence type="ECO:0000313" key="3">
    <source>
        <dbReference type="Proteomes" id="UP000017805"/>
    </source>
</evidence>